<protein>
    <submittedName>
        <fullName evidence="2">Uncharacterized protein</fullName>
    </submittedName>
</protein>
<dbReference type="RefSeq" id="WP_212507087.1">
    <property type="nucleotide sequence ID" value="NZ_CP060696.1"/>
</dbReference>
<evidence type="ECO:0000313" key="3">
    <source>
        <dbReference type="Proteomes" id="UP000516046"/>
    </source>
</evidence>
<dbReference type="Proteomes" id="UP000516046">
    <property type="component" value="Chromosome"/>
</dbReference>
<evidence type="ECO:0000313" key="2">
    <source>
        <dbReference type="EMBL" id="QNO18022.1"/>
    </source>
</evidence>
<accession>A0A7G9WH60</accession>
<reference evidence="2 3" key="1">
    <citation type="submission" date="2020-08" db="EMBL/GenBank/DDBJ databases">
        <authorList>
            <person name="Ren C."/>
            <person name="Gu Y."/>
            <person name="Xu Y."/>
        </authorList>
    </citation>
    <scope>NUCLEOTIDE SEQUENCE [LARGE SCALE GENOMIC DNA]</scope>
    <source>
        <strain evidence="2 3">LBM18003</strain>
    </source>
</reference>
<evidence type="ECO:0000256" key="1">
    <source>
        <dbReference type="SAM" id="Phobius"/>
    </source>
</evidence>
<gene>
    <name evidence="2" type="ORF">H6X83_14090</name>
</gene>
<keyword evidence="1" id="KW-0472">Membrane</keyword>
<dbReference type="AlphaFoldDB" id="A0A7G9WH60"/>
<name>A0A7G9WH60_9FIRM</name>
<feature type="transmembrane region" description="Helical" evidence="1">
    <location>
        <begin position="35"/>
        <end position="52"/>
    </location>
</feature>
<keyword evidence="1" id="KW-1133">Transmembrane helix</keyword>
<dbReference type="EMBL" id="CP060696">
    <property type="protein sequence ID" value="QNO18022.1"/>
    <property type="molecule type" value="Genomic_DNA"/>
</dbReference>
<dbReference type="KEGG" id="caml:H6X83_14090"/>
<proteinExistence type="predicted"/>
<organism evidence="2 3">
    <name type="scientific">Caproicibacterium amylolyticum</name>
    <dbReference type="NCBI Taxonomy" id="2766537"/>
    <lineage>
        <taxon>Bacteria</taxon>
        <taxon>Bacillati</taxon>
        <taxon>Bacillota</taxon>
        <taxon>Clostridia</taxon>
        <taxon>Eubacteriales</taxon>
        <taxon>Oscillospiraceae</taxon>
        <taxon>Caproicibacterium</taxon>
    </lineage>
</organism>
<feature type="transmembrane region" description="Helical" evidence="1">
    <location>
        <begin position="6"/>
        <end position="23"/>
    </location>
</feature>
<keyword evidence="1" id="KW-0812">Transmembrane</keyword>
<keyword evidence="3" id="KW-1185">Reference proteome</keyword>
<sequence length="54" mass="5991">MKFTVSMTLLFANCVFLLIALIFQKKISKKGDIAIRIIAFSVGMIAVILGFLKI</sequence>